<dbReference type="EMBL" id="CM047903">
    <property type="protein sequence ID" value="KAJ0093304.1"/>
    <property type="molecule type" value="Genomic_DNA"/>
</dbReference>
<dbReference type="Proteomes" id="UP001164250">
    <property type="component" value="Chromosome 7"/>
</dbReference>
<reference evidence="2" key="1">
    <citation type="journal article" date="2023" name="G3 (Bethesda)">
        <title>Genome assembly and association tests identify interacting loci associated with vigor, precocity, and sex in interspecific pistachio rootstocks.</title>
        <authorList>
            <person name="Palmer W."/>
            <person name="Jacygrad E."/>
            <person name="Sagayaradj S."/>
            <person name="Cavanaugh K."/>
            <person name="Han R."/>
            <person name="Bertier L."/>
            <person name="Beede B."/>
            <person name="Kafkas S."/>
            <person name="Golino D."/>
            <person name="Preece J."/>
            <person name="Michelmore R."/>
        </authorList>
    </citation>
    <scope>NUCLEOTIDE SEQUENCE [LARGE SCALE GENOMIC DNA]</scope>
</reference>
<evidence type="ECO:0000313" key="2">
    <source>
        <dbReference type="Proteomes" id="UP001164250"/>
    </source>
</evidence>
<sequence>MDISSISFLTNEPIESISILQYKDDQRQMSKEK</sequence>
<protein>
    <submittedName>
        <fullName evidence="1">Uncharacterized protein</fullName>
    </submittedName>
</protein>
<organism evidence="1 2">
    <name type="scientific">Pistacia atlantica</name>
    <dbReference type="NCBI Taxonomy" id="434234"/>
    <lineage>
        <taxon>Eukaryota</taxon>
        <taxon>Viridiplantae</taxon>
        <taxon>Streptophyta</taxon>
        <taxon>Embryophyta</taxon>
        <taxon>Tracheophyta</taxon>
        <taxon>Spermatophyta</taxon>
        <taxon>Magnoliopsida</taxon>
        <taxon>eudicotyledons</taxon>
        <taxon>Gunneridae</taxon>
        <taxon>Pentapetalae</taxon>
        <taxon>rosids</taxon>
        <taxon>malvids</taxon>
        <taxon>Sapindales</taxon>
        <taxon>Anacardiaceae</taxon>
        <taxon>Pistacia</taxon>
    </lineage>
</organism>
<name>A0ACC1B312_9ROSI</name>
<comment type="caution">
    <text evidence="1">The sequence shown here is derived from an EMBL/GenBank/DDBJ whole genome shotgun (WGS) entry which is preliminary data.</text>
</comment>
<evidence type="ECO:0000313" key="1">
    <source>
        <dbReference type="EMBL" id="KAJ0093304.1"/>
    </source>
</evidence>
<proteinExistence type="predicted"/>
<keyword evidence="2" id="KW-1185">Reference proteome</keyword>
<accession>A0ACC1B312</accession>
<gene>
    <name evidence="1" type="ORF">Patl1_26453</name>
</gene>